<accession>A0A9D2IDM5</accession>
<dbReference type="PIRSF" id="PIRSF005690">
    <property type="entry name" value="GerBA"/>
    <property type="match status" value="1"/>
</dbReference>
<dbReference type="GO" id="GO:0009847">
    <property type="term" value="P:spore germination"/>
    <property type="evidence" value="ECO:0007669"/>
    <property type="project" value="InterPro"/>
</dbReference>
<dbReference type="GO" id="GO:0016020">
    <property type="term" value="C:membrane"/>
    <property type="evidence" value="ECO:0007669"/>
    <property type="project" value="InterPro"/>
</dbReference>
<comment type="similarity">
    <text evidence="1">Belongs to the GerABKA family.</text>
</comment>
<evidence type="ECO:0000256" key="2">
    <source>
        <dbReference type="ARBA" id="ARBA00023136"/>
    </source>
</evidence>
<keyword evidence="2 3" id="KW-0472">Membrane</keyword>
<name>A0A9D2IDM5_9FIRM</name>
<sequence length="487" mass="52525">MKKITDSCEDNVKLLKSILTSQDILVFAFETKDGAPCAAVYADGMTDKALLGEQIARPLSQTEAPKTPKDAAKLLQAPEIKEEDDPDKLADEVLAGNTALFIDGVCGALVAGMKKLSLRAIMEPPGAVAVKGPREGFIEDMKTNMSLVRNRLRTPKLQFKTLTAGRQSKTAIAVGYIEGIADDKVVSEIEKKIGSIDIDGIPDSSYVAKFLAERPYSLFKAAGTTEKPDVLAAKMLEGRVAVIVDGSPIALTLPYLLVEDFQGAQDYFVSPYRASVSRLLRFIGVFVSIFLPAFYVAAQLFKLQILPLSFLLTIAGSIQGIPLSPSLELFFLLLVLEILVEASVRMPKYVALALSVIGALVLGDTAVKAGLVSSSAIIIMALSGISAYTVPDLVGTMSILRIAFVVVAGSIGTYGVLLMTALVLYYMTTADAYGAPMLAPFSPLVRRDLKDSLLKTSMYGLRKRPKVFRTKNETRLNAEKEETHGQD</sequence>
<gene>
    <name evidence="4" type="ORF">H9727_05640</name>
</gene>
<evidence type="ECO:0000313" key="5">
    <source>
        <dbReference type="Proteomes" id="UP000824132"/>
    </source>
</evidence>
<dbReference type="Proteomes" id="UP000824132">
    <property type="component" value="Unassembled WGS sequence"/>
</dbReference>
<protein>
    <submittedName>
        <fullName evidence="4">Spore germination protein</fullName>
    </submittedName>
</protein>
<dbReference type="AlphaFoldDB" id="A0A9D2IDM5"/>
<evidence type="ECO:0000256" key="3">
    <source>
        <dbReference type="SAM" id="Phobius"/>
    </source>
</evidence>
<dbReference type="InterPro" id="IPR004995">
    <property type="entry name" value="Spore_Ger"/>
</dbReference>
<evidence type="ECO:0000256" key="1">
    <source>
        <dbReference type="ARBA" id="ARBA00005278"/>
    </source>
</evidence>
<evidence type="ECO:0000313" key="4">
    <source>
        <dbReference type="EMBL" id="HIZ03751.1"/>
    </source>
</evidence>
<feature type="transmembrane region" description="Helical" evidence="3">
    <location>
        <begin position="402"/>
        <end position="427"/>
    </location>
</feature>
<keyword evidence="3" id="KW-1133">Transmembrane helix</keyword>
<reference evidence="4" key="1">
    <citation type="journal article" date="2021" name="PeerJ">
        <title>Extensive microbial diversity within the chicken gut microbiome revealed by metagenomics and culture.</title>
        <authorList>
            <person name="Gilroy R."/>
            <person name="Ravi A."/>
            <person name="Getino M."/>
            <person name="Pursley I."/>
            <person name="Horton D.L."/>
            <person name="Alikhan N.F."/>
            <person name="Baker D."/>
            <person name="Gharbi K."/>
            <person name="Hall N."/>
            <person name="Watson M."/>
            <person name="Adriaenssens E.M."/>
            <person name="Foster-Nyarko E."/>
            <person name="Jarju S."/>
            <person name="Secka A."/>
            <person name="Antonio M."/>
            <person name="Oren A."/>
            <person name="Chaudhuri R.R."/>
            <person name="La Ragione R."/>
            <person name="Hildebrand F."/>
            <person name="Pallen M.J."/>
        </authorList>
    </citation>
    <scope>NUCLEOTIDE SEQUENCE</scope>
    <source>
        <strain evidence="4">CHK187-5294</strain>
    </source>
</reference>
<feature type="transmembrane region" description="Helical" evidence="3">
    <location>
        <begin position="369"/>
        <end position="390"/>
    </location>
</feature>
<feature type="transmembrane region" description="Helical" evidence="3">
    <location>
        <begin position="279"/>
        <end position="298"/>
    </location>
</feature>
<proteinExistence type="inferred from homology"/>
<comment type="caution">
    <text evidence="4">The sequence shown here is derived from an EMBL/GenBank/DDBJ whole genome shotgun (WGS) entry which is preliminary data.</text>
</comment>
<dbReference type="InterPro" id="IPR050768">
    <property type="entry name" value="UPF0353/GerABKA_families"/>
</dbReference>
<dbReference type="Pfam" id="PF03323">
    <property type="entry name" value="GerA"/>
    <property type="match status" value="1"/>
</dbReference>
<dbReference type="PANTHER" id="PTHR22550:SF5">
    <property type="entry name" value="LEUCINE ZIPPER PROTEIN 4"/>
    <property type="match status" value="1"/>
</dbReference>
<organism evidence="4 5">
    <name type="scientific">Candidatus Borkfalkia avistercoris</name>
    <dbReference type="NCBI Taxonomy" id="2838504"/>
    <lineage>
        <taxon>Bacteria</taxon>
        <taxon>Bacillati</taxon>
        <taxon>Bacillota</taxon>
        <taxon>Clostridia</taxon>
        <taxon>Christensenellales</taxon>
        <taxon>Christensenellaceae</taxon>
        <taxon>Candidatus Borkfalkia</taxon>
    </lineage>
</organism>
<keyword evidence="3" id="KW-0812">Transmembrane</keyword>
<feature type="transmembrane region" description="Helical" evidence="3">
    <location>
        <begin position="346"/>
        <end position="363"/>
    </location>
</feature>
<dbReference type="EMBL" id="DXCL01000029">
    <property type="protein sequence ID" value="HIZ03751.1"/>
    <property type="molecule type" value="Genomic_DNA"/>
</dbReference>
<dbReference type="PANTHER" id="PTHR22550">
    <property type="entry name" value="SPORE GERMINATION PROTEIN"/>
    <property type="match status" value="1"/>
</dbReference>
<reference evidence="4" key="2">
    <citation type="submission" date="2021-04" db="EMBL/GenBank/DDBJ databases">
        <authorList>
            <person name="Gilroy R."/>
        </authorList>
    </citation>
    <scope>NUCLEOTIDE SEQUENCE</scope>
    <source>
        <strain evidence="4">CHK187-5294</strain>
    </source>
</reference>
<feature type="transmembrane region" description="Helical" evidence="3">
    <location>
        <begin position="310"/>
        <end position="334"/>
    </location>
</feature>